<dbReference type="AlphaFoldDB" id="A0A1T4P115"/>
<dbReference type="PANTHER" id="PTHR46401">
    <property type="entry name" value="GLYCOSYLTRANSFERASE WBBK-RELATED"/>
    <property type="match status" value="1"/>
</dbReference>
<feature type="domain" description="Glycosyl transferase family 1" evidence="2">
    <location>
        <begin position="194"/>
        <end position="335"/>
    </location>
</feature>
<dbReference type="OrthoDB" id="9811239at2"/>
<name>A0A1T4P115_9FIRM</name>
<dbReference type="RefSeq" id="WP_078665196.1">
    <property type="nucleotide sequence ID" value="NZ_FUXM01000009.1"/>
</dbReference>
<evidence type="ECO:0000313" key="4">
    <source>
        <dbReference type="Proteomes" id="UP000189933"/>
    </source>
</evidence>
<dbReference type="EMBL" id="FUXM01000009">
    <property type="protein sequence ID" value="SJZ85244.1"/>
    <property type="molecule type" value="Genomic_DNA"/>
</dbReference>
<evidence type="ECO:0000313" key="3">
    <source>
        <dbReference type="EMBL" id="SJZ85244.1"/>
    </source>
</evidence>
<dbReference type="Pfam" id="PF00534">
    <property type="entry name" value="Glycos_transf_1"/>
    <property type="match status" value="1"/>
</dbReference>
<dbReference type="CDD" id="cd03801">
    <property type="entry name" value="GT4_PimA-like"/>
    <property type="match status" value="1"/>
</dbReference>
<dbReference type="Gene3D" id="3.40.50.2000">
    <property type="entry name" value="Glycogen Phosphorylase B"/>
    <property type="match status" value="2"/>
</dbReference>
<accession>A0A1T4P115</accession>
<evidence type="ECO:0000256" key="1">
    <source>
        <dbReference type="ARBA" id="ARBA00022679"/>
    </source>
</evidence>
<gene>
    <name evidence="3" type="ORF">SAMN02745885_01108</name>
</gene>
<sequence length="372" mass="42612">MKILMQNRPDPFIIKGGETVQMLQTKKALERLGHIVDISTELEPNLESYDVVHLFNLTMVGYTYIQALNAKKWRKPVVLSTIYFNLDEFESKGRVGLLKLINNIFDLDTRERLKAIARSVLQPRSAKVYLRQAFTGYIKQQRELLKMVDVILPNSKLEQECIYKDFAPLKPYCHVVPNAAENIYSTGSAERFYEKYGIKNFVLCVARIDNRKNQLALIEALKDTGLTVVFVGGVSPKHRKYFNVFIDKIRNNKNFIYFDEMPAEELADLYKAAEVHVLPSWVETPGLSSLEAALAGCKIVSTNRGSAPEYFQEYAWYCDPTDIVSIRKSVLAAYAAERSLTLAQYIKEKFNWDRAAEETIKGYMAALKINKF</sequence>
<keyword evidence="1 3" id="KW-0808">Transferase</keyword>
<dbReference type="GO" id="GO:0009103">
    <property type="term" value="P:lipopolysaccharide biosynthetic process"/>
    <property type="evidence" value="ECO:0007669"/>
    <property type="project" value="TreeGrafter"/>
</dbReference>
<reference evidence="4" key="1">
    <citation type="submission" date="2017-02" db="EMBL/GenBank/DDBJ databases">
        <authorList>
            <person name="Varghese N."/>
            <person name="Submissions S."/>
        </authorList>
    </citation>
    <scope>NUCLEOTIDE SEQUENCE [LARGE SCALE GENOMIC DNA]</scope>
    <source>
        <strain evidence="4">DSM 16521</strain>
    </source>
</reference>
<keyword evidence="4" id="KW-1185">Reference proteome</keyword>
<proteinExistence type="predicted"/>
<dbReference type="PANTHER" id="PTHR46401:SF2">
    <property type="entry name" value="GLYCOSYLTRANSFERASE WBBK-RELATED"/>
    <property type="match status" value="1"/>
</dbReference>
<organism evidence="3 4">
    <name type="scientific">Carboxydocella sporoproducens DSM 16521</name>
    <dbReference type="NCBI Taxonomy" id="1121270"/>
    <lineage>
        <taxon>Bacteria</taxon>
        <taxon>Bacillati</taxon>
        <taxon>Bacillota</taxon>
        <taxon>Clostridia</taxon>
        <taxon>Eubacteriales</taxon>
        <taxon>Clostridiales Family XVI. Incertae Sedis</taxon>
        <taxon>Carboxydocella</taxon>
    </lineage>
</organism>
<protein>
    <submittedName>
        <fullName evidence="3">Glycosyltransferase involved in cell wall bisynthesis</fullName>
    </submittedName>
</protein>
<dbReference type="Proteomes" id="UP000189933">
    <property type="component" value="Unassembled WGS sequence"/>
</dbReference>
<evidence type="ECO:0000259" key="2">
    <source>
        <dbReference type="Pfam" id="PF00534"/>
    </source>
</evidence>
<dbReference type="SUPFAM" id="SSF53756">
    <property type="entry name" value="UDP-Glycosyltransferase/glycogen phosphorylase"/>
    <property type="match status" value="1"/>
</dbReference>
<dbReference type="InterPro" id="IPR001296">
    <property type="entry name" value="Glyco_trans_1"/>
</dbReference>
<dbReference type="GO" id="GO:0016757">
    <property type="term" value="F:glycosyltransferase activity"/>
    <property type="evidence" value="ECO:0007669"/>
    <property type="project" value="InterPro"/>
</dbReference>